<organism evidence="2 3">
    <name type="scientific">Methylobacter tundripaludum</name>
    <dbReference type="NCBI Taxonomy" id="173365"/>
    <lineage>
        <taxon>Bacteria</taxon>
        <taxon>Pseudomonadati</taxon>
        <taxon>Pseudomonadota</taxon>
        <taxon>Gammaproteobacteria</taxon>
        <taxon>Methylococcales</taxon>
        <taxon>Methylococcaceae</taxon>
        <taxon>Methylobacter</taxon>
    </lineage>
</organism>
<keyword evidence="1" id="KW-0812">Transmembrane</keyword>
<comment type="caution">
    <text evidence="2">The sequence shown here is derived from an EMBL/GenBank/DDBJ whole genome shotgun (WGS) entry which is preliminary data.</text>
</comment>
<keyword evidence="1" id="KW-0472">Membrane</keyword>
<dbReference type="AlphaFoldDB" id="A0A2S6HK24"/>
<proteinExistence type="predicted"/>
<evidence type="ECO:0000313" key="3">
    <source>
        <dbReference type="Proteomes" id="UP000240010"/>
    </source>
</evidence>
<evidence type="ECO:0000256" key="1">
    <source>
        <dbReference type="SAM" id="Phobius"/>
    </source>
</evidence>
<sequence length="95" mass="10855">MNKCSVCGHERNDRDMKCPECGSFYSKIAEIIAEQEAREEMQTFRGRCKKILNSDDVKQEVLSELKLMWAGLTKKGVFALFVIFVFVFALVVSVL</sequence>
<reference evidence="2 3" key="1">
    <citation type="submission" date="2018-02" db="EMBL/GenBank/DDBJ databases">
        <title>Subsurface microbial communities from deep shales in Ohio and West Virginia, USA.</title>
        <authorList>
            <person name="Wrighton K."/>
        </authorList>
    </citation>
    <scope>NUCLEOTIDE SEQUENCE [LARGE SCALE GENOMIC DNA]</scope>
    <source>
        <strain evidence="2 3">OWC-DMM</strain>
    </source>
</reference>
<name>A0A2S6HK24_9GAMM</name>
<evidence type="ECO:0000313" key="2">
    <source>
        <dbReference type="EMBL" id="PPK77797.1"/>
    </source>
</evidence>
<dbReference type="Proteomes" id="UP000240010">
    <property type="component" value="Unassembled WGS sequence"/>
</dbReference>
<protein>
    <submittedName>
        <fullName evidence="2">Uncharacterized protein</fullName>
    </submittedName>
</protein>
<keyword evidence="1" id="KW-1133">Transmembrane helix</keyword>
<gene>
    <name evidence="2" type="ORF">B0F87_101178</name>
</gene>
<accession>A0A2S6HK24</accession>
<feature type="transmembrane region" description="Helical" evidence="1">
    <location>
        <begin position="76"/>
        <end position="94"/>
    </location>
</feature>
<dbReference type="EMBL" id="PTIZ01000001">
    <property type="protein sequence ID" value="PPK77797.1"/>
    <property type="molecule type" value="Genomic_DNA"/>
</dbReference>
<dbReference type="RefSeq" id="WP_027148915.1">
    <property type="nucleotide sequence ID" value="NZ_PTIZ01000001.1"/>
</dbReference>